<evidence type="ECO:0000256" key="2">
    <source>
        <dbReference type="ARBA" id="ARBA00004305"/>
    </source>
</evidence>
<comment type="pathway">
    <text evidence="4 17">Cofactor biosynthesis; tetrahydrofolylpolyglutamate biosynthesis.</text>
</comment>
<dbReference type="InterPro" id="IPR023600">
    <property type="entry name" value="Folylpolyglutamate_synth_euk"/>
</dbReference>
<dbReference type="UniPathway" id="UPA00850"/>
<dbReference type="InterPro" id="IPR018109">
    <property type="entry name" value="Folylpolyglutamate_synth_CS"/>
</dbReference>
<evidence type="ECO:0000256" key="10">
    <source>
        <dbReference type="ARBA" id="ARBA00022741"/>
    </source>
</evidence>
<evidence type="ECO:0000256" key="17">
    <source>
        <dbReference type="PIRNR" id="PIRNR038895"/>
    </source>
</evidence>
<evidence type="ECO:0000256" key="6">
    <source>
        <dbReference type="ARBA" id="ARBA00022490"/>
    </source>
</evidence>
<dbReference type="EMBL" id="QGMG01001411">
    <property type="protein sequence ID" value="TVY48322.1"/>
    <property type="molecule type" value="Genomic_DNA"/>
</dbReference>
<dbReference type="GO" id="GO:0004326">
    <property type="term" value="F:tetrahydrofolylpolyglutamate synthase activity"/>
    <property type="evidence" value="ECO:0007669"/>
    <property type="project" value="UniProtKB-EC"/>
</dbReference>
<gene>
    <name evidence="20" type="primary">met-6</name>
    <name evidence="20" type="ORF">LCER1_G007711</name>
</gene>
<dbReference type="InterPro" id="IPR036565">
    <property type="entry name" value="Mur-like_cat_sf"/>
</dbReference>
<reference evidence="20 21" key="1">
    <citation type="submission" date="2018-05" db="EMBL/GenBank/DDBJ databases">
        <title>Whole genome sequencing for identification of molecular markers to develop diagnostic detection tools for the regulated plant pathogen Lachnellula willkommii.</title>
        <authorList>
            <person name="Giroux E."/>
            <person name="Bilodeau G."/>
        </authorList>
    </citation>
    <scope>NUCLEOTIDE SEQUENCE [LARGE SCALE GENOMIC DNA]</scope>
    <source>
        <strain evidence="20 21">CBS 625.97</strain>
    </source>
</reference>
<keyword evidence="8 17" id="KW-0436">Ligase</keyword>
<name>A0A7D8UKW0_9HELO</name>
<evidence type="ECO:0000256" key="9">
    <source>
        <dbReference type="ARBA" id="ARBA00022723"/>
    </source>
</evidence>
<keyword evidence="11" id="KW-0999">Mitochondrion inner membrane</keyword>
<evidence type="ECO:0000256" key="11">
    <source>
        <dbReference type="ARBA" id="ARBA00022792"/>
    </source>
</evidence>
<feature type="binding site" evidence="18">
    <location>
        <position position="312"/>
    </location>
    <ligand>
        <name>ATP</name>
        <dbReference type="ChEBI" id="CHEBI:30616"/>
    </ligand>
</feature>
<keyword evidence="15" id="KW-0472">Membrane</keyword>
<evidence type="ECO:0000256" key="14">
    <source>
        <dbReference type="ARBA" id="ARBA00023128"/>
    </source>
</evidence>
<dbReference type="PIRSF" id="PIRSF038895">
    <property type="entry name" value="FPGS"/>
    <property type="match status" value="1"/>
</dbReference>
<comment type="subcellular location">
    <subcellularLocation>
        <location evidence="3">Cytoplasm</location>
    </subcellularLocation>
    <subcellularLocation>
        <location evidence="1">Mitochondrion inner membrane</location>
    </subcellularLocation>
    <subcellularLocation>
        <location evidence="2">Mitochondrion matrix</location>
    </subcellularLocation>
</comment>
<evidence type="ECO:0000256" key="7">
    <source>
        <dbReference type="ARBA" id="ARBA00022563"/>
    </source>
</evidence>
<dbReference type="OrthoDB" id="5212574at2759"/>
<evidence type="ECO:0000256" key="15">
    <source>
        <dbReference type="ARBA" id="ARBA00023136"/>
    </source>
</evidence>
<dbReference type="NCBIfam" id="TIGR01499">
    <property type="entry name" value="folC"/>
    <property type="match status" value="1"/>
</dbReference>
<comment type="function">
    <text evidence="17">Catalyzes conversion of folates to polyglutamate derivatives allowing concentration of folate compounds in the cell and the intracellular retention of these cofactors, which are important substrates for most of the folate-dependent enzymes that are involved in one-carbon transfer reactions involved in purine, pyrimidine and amino acid synthesis.</text>
</comment>
<accession>A0A7D8UKW0</accession>
<dbReference type="AlphaFoldDB" id="A0A7D8UKW0"/>
<evidence type="ECO:0000256" key="12">
    <source>
        <dbReference type="ARBA" id="ARBA00022840"/>
    </source>
</evidence>
<comment type="similarity">
    <text evidence="5 17">Belongs to the folylpolyglutamate synthase family.</text>
</comment>
<dbReference type="PROSITE" id="PS01012">
    <property type="entry name" value="FOLYLPOLYGLU_SYNT_2"/>
    <property type="match status" value="1"/>
</dbReference>
<dbReference type="Proteomes" id="UP000481288">
    <property type="component" value="Unassembled WGS sequence"/>
</dbReference>
<dbReference type="InterPro" id="IPR001645">
    <property type="entry name" value="Folylpolyglutamate_synth"/>
</dbReference>
<keyword evidence="14" id="KW-0496">Mitochondrion</keyword>
<dbReference type="PANTHER" id="PTHR11136">
    <property type="entry name" value="FOLYLPOLYGLUTAMATE SYNTHASE-RELATED"/>
    <property type="match status" value="1"/>
</dbReference>
<evidence type="ECO:0000256" key="16">
    <source>
        <dbReference type="ARBA" id="ARBA00047493"/>
    </source>
</evidence>
<dbReference type="FunFam" id="3.40.1190.10:FF:000009">
    <property type="entry name" value="Folylpolyglutamate synthase"/>
    <property type="match status" value="1"/>
</dbReference>
<evidence type="ECO:0000256" key="1">
    <source>
        <dbReference type="ARBA" id="ARBA00004273"/>
    </source>
</evidence>
<keyword evidence="10 18" id="KW-0547">Nucleotide-binding</keyword>
<evidence type="ECO:0000256" key="18">
    <source>
        <dbReference type="PIRSR" id="PIRSR038895-1"/>
    </source>
</evidence>
<dbReference type="PROSITE" id="PS01011">
    <property type="entry name" value="FOLYLPOLYGLU_SYNT_1"/>
    <property type="match status" value="1"/>
</dbReference>
<comment type="cofactor">
    <cofactor evidence="17">
        <name>a monovalent cation</name>
        <dbReference type="ChEBI" id="CHEBI:60242"/>
    </cofactor>
    <text evidence="17">A monovalent cation.</text>
</comment>
<evidence type="ECO:0000256" key="19">
    <source>
        <dbReference type="PIRSR" id="PIRSR038895-2"/>
    </source>
</evidence>
<evidence type="ECO:0000313" key="20">
    <source>
        <dbReference type="EMBL" id="TVY48322.1"/>
    </source>
</evidence>
<keyword evidence="6" id="KW-0963">Cytoplasm</keyword>
<dbReference type="InterPro" id="IPR036615">
    <property type="entry name" value="Mur_ligase_C_dom_sf"/>
</dbReference>
<proteinExistence type="inferred from homology"/>
<evidence type="ECO:0000256" key="4">
    <source>
        <dbReference type="ARBA" id="ARBA00005150"/>
    </source>
</evidence>
<dbReference type="GO" id="GO:0046872">
    <property type="term" value="F:metal ion binding"/>
    <property type="evidence" value="ECO:0007669"/>
    <property type="project" value="UniProtKB-KW"/>
</dbReference>
<keyword evidence="9 19" id="KW-0479">Metal-binding</keyword>
<dbReference type="GO" id="GO:0005524">
    <property type="term" value="F:ATP binding"/>
    <property type="evidence" value="ECO:0007669"/>
    <property type="project" value="UniProtKB-KW"/>
</dbReference>
<keyword evidence="13 19" id="KW-0460">Magnesium</keyword>
<dbReference type="GO" id="GO:0006730">
    <property type="term" value="P:one-carbon metabolic process"/>
    <property type="evidence" value="ECO:0007669"/>
    <property type="project" value="UniProtKB-KW"/>
</dbReference>
<dbReference type="PANTHER" id="PTHR11136:SF5">
    <property type="entry name" value="FOLYLPOLYGLUTAMATE SYNTHASE, MITOCHONDRIAL"/>
    <property type="match status" value="1"/>
</dbReference>
<protein>
    <recommendedName>
        <fullName evidence="17">Folylpolyglutamate synthase</fullName>
        <ecNumber evidence="17">6.3.2.17</ecNumber>
    </recommendedName>
    <alternativeName>
        <fullName evidence="17">Folylpoly-gamma-glutamate synthetase</fullName>
    </alternativeName>
    <alternativeName>
        <fullName evidence="17">Tetrahydrofolylpolyglutamate synthase</fullName>
    </alternativeName>
</protein>
<dbReference type="SUPFAM" id="SSF53244">
    <property type="entry name" value="MurD-like peptide ligases, peptide-binding domain"/>
    <property type="match status" value="1"/>
</dbReference>
<keyword evidence="12 18" id="KW-0067">ATP-binding</keyword>
<feature type="binding site" evidence="19">
    <location>
        <position position="102"/>
    </location>
    <ligand>
        <name>Mg(2+)</name>
        <dbReference type="ChEBI" id="CHEBI:18420"/>
        <label>1</label>
    </ligand>
</feature>
<keyword evidence="7 17" id="KW-0554">One-carbon metabolism</keyword>
<dbReference type="Gene3D" id="3.90.190.20">
    <property type="entry name" value="Mur ligase, C-terminal domain"/>
    <property type="match status" value="1"/>
</dbReference>
<dbReference type="GO" id="GO:0005759">
    <property type="term" value="C:mitochondrial matrix"/>
    <property type="evidence" value="ECO:0007669"/>
    <property type="project" value="UniProtKB-SubCell"/>
</dbReference>
<dbReference type="GO" id="GO:0005743">
    <property type="term" value="C:mitochondrial inner membrane"/>
    <property type="evidence" value="ECO:0007669"/>
    <property type="project" value="UniProtKB-SubCell"/>
</dbReference>
<evidence type="ECO:0000256" key="5">
    <source>
        <dbReference type="ARBA" id="ARBA00008276"/>
    </source>
</evidence>
<dbReference type="Gene3D" id="3.40.1190.10">
    <property type="entry name" value="Mur-like, catalytic domain"/>
    <property type="match status" value="1"/>
</dbReference>
<feature type="binding site" evidence="19">
    <location>
        <position position="196"/>
    </location>
    <ligand>
        <name>Mg(2+)</name>
        <dbReference type="ChEBI" id="CHEBI:18420"/>
        <label>1</label>
    </ligand>
</feature>
<organism evidence="20 21">
    <name type="scientific">Lachnellula cervina</name>
    <dbReference type="NCBI Taxonomy" id="1316786"/>
    <lineage>
        <taxon>Eukaryota</taxon>
        <taxon>Fungi</taxon>
        <taxon>Dikarya</taxon>
        <taxon>Ascomycota</taxon>
        <taxon>Pezizomycotina</taxon>
        <taxon>Leotiomycetes</taxon>
        <taxon>Helotiales</taxon>
        <taxon>Lachnaceae</taxon>
        <taxon>Lachnellula</taxon>
    </lineage>
</organism>
<sequence length="485" mass="53894">MATRTTSRTYDSAIDLLNTLQTPHHILKQRWDAGIRIDKTANEEMRRCLHDIGYSEQDLERLNIIHVAGTKGKGSTCAYVDSILSQYRKSHGIPNNVGLFTSPHLIAVRERIRINSAPISAETFAKYFFDVWDKLEAVPEHKPVYFRYLTLMSYHVFLQEGVDAAIYEVGVGGEYDSTNIVDRPAVTGISTLGIDHTFSLGDTIESIAWHKAGIQKKDVPAFTVRQKPGALEVVESRAAERGVKSFTVLDQDPRLQGVRIRPDADFQKSNASLGIALADAVLRRMDSSYMLPVDSLPTEYIDGLEKVVWRGRCETKVEGDITWYLDGAHTAESITVAAKWFSQECSKESGTRVLIFNQQGHREAMELLEGLHTAITKEGTVMFDHVIFCPTILGGTSTKRDFDDKSQDSTAVAELTLQKAFAEKWRVLDSSTSSTIQVLPTIEDAFKYVRNLSSGESRQEVSALITGSVRLVGTALATLEDVDAL</sequence>
<comment type="caution">
    <text evidence="20">The sequence shown here is derived from an EMBL/GenBank/DDBJ whole genome shotgun (WGS) entry which is preliminary data.</text>
</comment>
<dbReference type="GO" id="GO:0005829">
    <property type="term" value="C:cytosol"/>
    <property type="evidence" value="ECO:0007669"/>
    <property type="project" value="TreeGrafter"/>
</dbReference>
<dbReference type="SUPFAM" id="SSF53623">
    <property type="entry name" value="MurD-like peptide ligases, catalytic domain"/>
    <property type="match status" value="1"/>
</dbReference>
<feature type="binding site" evidence="18">
    <location>
        <position position="326"/>
    </location>
    <ligand>
        <name>ATP</name>
        <dbReference type="ChEBI" id="CHEBI:30616"/>
    </ligand>
</feature>
<evidence type="ECO:0000256" key="3">
    <source>
        <dbReference type="ARBA" id="ARBA00004496"/>
    </source>
</evidence>
<keyword evidence="21" id="KW-1185">Reference proteome</keyword>
<comment type="catalytic activity">
    <reaction evidence="16 17">
        <text>(6S)-5,6,7,8-tetrahydrofolyl-(gamma-L-Glu)(n) + L-glutamate + ATP = (6S)-5,6,7,8-tetrahydrofolyl-(gamma-L-Glu)(n+1) + ADP + phosphate + H(+)</text>
        <dbReference type="Rhea" id="RHEA:10580"/>
        <dbReference type="Rhea" id="RHEA-COMP:14738"/>
        <dbReference type="Rhea" id="RHEA-COMP:14740"/>
        <dbReference type="ChEBI" id="CHEBI:15378"/>
        <dbReference type="ChEBI" id="CHEBI:29985"/>
        <dbReference type="ChEBI" id="CHEBI:30616"/>
        <dbReference type="ChEBI" id="CHEBI:43474"/>
        <dbReference type="ChEBI" id="CHEBI:141005"/>
        <dbReference type="ChEBI" id="CHEBI:456216"/>
        <dbReference type="EC" id="6.3.2.17"/>
    </reaction>
</comment>
<evidence type="ECO:0000256" key="8">
    <source>
        <dbReference type="ARBA" id="ARBA00022598"/>
    </source>
</evidence>
<dbReference type="EC" id="6.3.2.17" evidence="17"/>
<evidence type="ECO:0000256" key="13">
    <source>
        <dbReference type="ARBA" id="ARBA00022842"/>
    </source>
</evidence>
<feature type="binding site" evidence="19">
    <location>
        <position position="168"/>
    </location>
    <ligand>
        <name>Mg(2+)</name>
        <dbReference type="ChEBI" id="CHEBI:18420"/>
        <label>1</label>
    </ligand>
</feature>
<evidence type="ECO:0000313" key="21">
    <source>
        <dbReference type="Proteomes" id="UP000481288"/>
    </source>
</evidence>